<dbReference type="AlphaFoldDB" id="A0A951PYE5"/>
<name>A0A951PYE5_9NOST</name>
<dbReference type="Proteomes" id="UP000715781">
    <property type="component" value="Unassembled WGS sequence"/>
</dbReference>
<dbReference type="InterPro" id="IPR043519">
    <property type="entry name" value="NT_sf"/>
</dbReference>
<reference evidence="1" key="2">
    <citation type="journal article" date="2022" name="Microbiol. Resour. Announc.">
        <title>Metagenome Sequencing to Explore Phylogenomics of Terrestrial Cyanobacteria.</title>
        <authorList>
            <person name="Ward R.D."/>
            <person name="Stajich J.E."/>
            <person name="Johansen J.R."/>
            <person name="Huntemann M."/>
            <person name="Clum A."/>
            <person name="Foster B."/>
            <person name="Foster B."/>
            <person name="Roux S."/>
            <person name="Palaniappan K."/>
            <person name="Varghese N."/>
            <person name="Mukherjee S."/>
            <person name="Reddy T.B.K."/>
            <person name="Daum C."/>
            <person name="Copeland A."/>
            <person name="Chen I.A."/>
            <person name="Ivanova N.N."/>
            <person name="Kyrpides N.C."/>
            <person name="Shapiro N."/>
            <person name="Eloe-Fadrosh E.A."/>
            <person name="Pietrasiak N."/>
        </authorList>
    </citation>
    <scope>NUCLEOTIDE SEQUENCE</scope>
    <source>
        <strain evidence="1">JT2-VF2</strain>
    </source>
</reference>
<evidence type="ECO:0000313" key="2">
    <source>
        <dbReference type="Proteomes" id="UP000715781"/>
    </source>
</evidence>
<comment type="caution">
    <text evidence="1">The sequence shown here is derived from an EMBL/GenBank/DDBJ whole genome shotgun (WGS) entry which is preliminary data.</text>
</comment>
<protein>
    <recommendedName>
        <fullName evidence="3">RelA/SpoT domain-containing protein</fullName>
    </recommendedName>
</protein>
<dbReference type="SUPFAM" id="SSF81301">
    <property type="entry name" value="Nucleotidyltransferase"/>
    <property type="match status" value="1"/>
</dbReference>
<proteinExistence type="predicted"/>
<evidence type="ECO:0000313" key="1">
    <source>
        <dbReference type="EMBL" id="MBW4561315.1"/>
    </source>
</evidence>
<gene>
    <name evidence="1" type="ORF">KME32_09170</name>
</gene>
<dbReference type="EMBL" id="JAHHHN010000004">
    <property type="protein sequence ID" value="MBW4561315.1"/>
    <property type="molecule type" value="Genomic_DNA"/>
</dbReference>
<sequence length="273" mass="32621">MHKPISLEEYIEWAKHSLLSDFNDPRIERLYETNTSNIQNAIMQHDFFVFFSTHASNWQKEYNQKTYSELFMNSHELRMITKPYLSAIEKTYRINILWNQNFPEPPKKGWVNHQSMFTQFNDIIRGNLVCRFIDGPDFVAKKIIEYGKINKLSVRKYSQEREDGYYAYHVYVSLPAKIFDINWNVEDIYIETEIQITTQLQEVLKELTHKFYEKKRISIEQDTSKWKWNFSSSRFKVSYLSHTLHLLESIILESRDKVLGDCLADDVEENSNG</sequence>
<evidence type="ECO:0008006" key="3">
    <source>
        <dbReference type="Google" id="ProtNLM"/>
    </source>
</evidence>
<dbReference type="Gene3D" id="3.30.460.10">
    <property type="entry name" value="Beta Polymerase, domain 2"/>
    <property type="match status" value="1"/>
</dbReference>
<organism evidence="1 2">
    <name type="scientific">Mojavia pulchra JT2-VF2</name>
    <dbReference type="NCBI Taxonomy" id="287848"/>
    <lineage>
        <taxon>Bacteria</taxon>
        <taxon>Bacillati</taxon>
        <taxon>Cyanobacteriota</taxon>
        <taxon>Cyanophyceae</taxon>
        <taxon>Nostocales</taxon>
        <taxon>Nostocaceae</taxon>
    </lineage>
</organism>
<accession>A0A951PYE5</accession>
<reference evidence="1" key="1">
    <citation type="submission" date="2021-05" db="EMBL/GenBank/DDBJ databases">
        <authorList>
            <person name="Pietrasiak N."/>
            <person name="Ward R."/>
            <person name="Stajich J.E."/>
            <person name="Kurbessoian T."/>
        </authorList>
    </citation>
    <scope>NUCLEOTIDE SEQUENCE</scope>
    <source>
        <strain evidence="1">JT2-VF2</strain>
    </source>
</reference>